<evidence type="ECO:0000313" key="1">
    <source>
        <dbReference type="EMBL" id="RIJ23961.1"/>
    </source>
</evidence>
<accession>A0A399QZH5</accession>
<gene>
    <name evidence="1" type="ORF">D1224_06850</name>
</gene>
<keyword evidence="2" id="KW-1185">Reference proteome</keyword>
<sequence length="138" mass="15415">MSQPTYPSSRHDRPHARIYDHWLKHPSWINLSGQAHKIISMLKASFRPDQPNAFPVGERRIAEMSGCAPRTAKLAIDELIASGFLRVERAGRNRGAAVGRERVVSLTCKDTETAAGDPDLPLKLWRQTMKSTRLKSAA</sequence>
<dbReference type="Proteomes" id="UP000265431">
    <property type="component" value="Unassembled WGS sequence"/>
</dbReference>
<proteinExistence type="predicted"/>
<evidence type="ECO:0000313" key="2">
    <source>
        <dbReference type="Proteomes" id="UP000265431"/>
    </source>
</evidence>
<organism evidence="1 2">
    <name type="scientific">Henriciella barbarensis</name>
    <dbReference type="NCBI Taxonomy" id="86342"/>
    <lineage>
        <taxon>Bacteria</taxon>
        <taxon>Pseudomonadati</taxon>
        <taxon>Pseudomonadota</taxon>
        <taxon>Alphaproteobacteria</taxon>
        <taxon>Hyphomonadales</taxon>
        <taxon>Hyphomonadaceae</taxon>
        <taxon>Henriciella</taxon>
    </lineage>
</organism>
<comment type="caution">
    <text evidence="1">The sequence shown here is derived from an EMBL/GenBank/DDBJ whole genome shotgun (WGS) entry which is preliminary data.</text>
</comment>
<protein>
    <submittedName>
        <fullName evidence="1">Uncharacterized protein</fullName>
    </submittedName>
</protein>
<name>A0A399QZH5_9PROT</name>
<dbReference type="AlphaFoldDB" id="A0A399QZH5"/>
<dbReference type="EMBL" id="QWGB01000005">
    <property type="protein sequence ID" value="RIJ23961.1"/>
    <property type="molecule type" value="Genomic_DNA"/>
</dbReference>
<reference evidence="1 2" key="1">
    <citation type="submission" date="2018-08" db="EMBL/GenBank/DDBJ databases">
        <title>Henriciella mobilis sp. nov., isolated from seawater.</title>
        <authorList>
            <person name="Cheng H."/>
            <person name="Wu Y.-H."/>
            <person name="Xu X.-W."/>
            <person name="Guo L.-L."/>
        </authorList>
    </citation>
    <scope>NUCLEOTIDE SEQUENCE [LARGE SCALE GENOMIC DNA]</scope>
    <source>
        <strain evidence="1 2">CCUG66934</strain>
    </source>
</reference>